<dbReference type="OrthoDB" id="823504at2759"/>
<dbReference type="GO" id="GO:0006631">
    <property type="term" value="P:fatty acid metabolic process"/>
    <property type="evidence" value="ECO:0007669"/>
    <property type="project" value="UniProtKB-ARBA"/>
</dbReference>
<proteinExistence type="predicted"/>
<dbReference type="PROSITE" id="PS50292">
    <property type="entry name" value="PEROXIDASE_3"/>
    <property type="match status" value="1"/>
</dbReference>
<dbReference type="Pfam" id="PF00067">
    <property type="entry name" value="p450"/>
    <property type="match status" value="1"/>
</dbReference>
<dbReference type="InterPro" id="IPR019791">
    <property type="entry name" value="Haem_peroxidase_animal"/>
</dbReference>
<dbReference type="GO" id="GO:0004601">
    <property type="term" value="F:peroxidase activity"/>
    <property type="evidence" value="ECO:0007669"/>
    <property type="project" value="UniProtKB-KW"/>
</dbReference>
<dbReference type="Proteomes" id="UP000240760">
    <property type="component" value="Unassembled WGS sequence"/>
</dbReference>
<evidence type="ECO:0000256" key="5">
    <source>
        <dbReference type="ARBA" id="ARBA00023004"/>
    </source>
</evidence>
<sequence length="713" mass="78542">MSFNKSISTPNGNHAAVEEYPHGPVAKAKKPKVAKHGGLMQLYRASRRPLPHQTGDGTYPEVKTRPTVMQDLSTLTMSDLKTLKAIIIAKLKGEMHADDKTMIMEKTIQLVARLPGSSKRQEKLTNIFIDELWYSLDHPPLLYMGDQFRFRQADGSNNNPLMPKLGAAGTPYSRSCRPGVMPLGAMPDPEAIFEGIMARDKFIKNPNNVSSILWYWATIIIHDLFWTNEKDSNINDSSSYLDLSPLYGHSQEAQNGVRTFKDGMLKPDTFADKRLLGMPPGVCTLLVMFNRFHNHVAANLAAINEANRFAKPPPSLQGDAAAAAWKKYDEELFQTARLVTSGLYINITLVDYVRNIINLNRVDTEWTLDPRQEAGVDVGTAKGSERGKHVDIVRDFGNAAHTRFAAHVFNIPLKTRENPKGVFSEHELYTSLAAVYTTIFLDIDPVESFPLRQKTKETATVLGAAIKTTVKYTKSFGLRLFTGNTNDALSTAGVNAVKALAKSGLSAHDIAWGLILPIAAATVPSEGRLFAQALDWYLSPEGSPYIDDIRTLATQEPTPETDALLLGYAMEGVRMAASGSSLHAVAADTDTIVEDDGRRLNIGQGDRVFASFSSAARDPAQFPTPEAVDPRRPLDAYVQFGAGTHSALGREVAQVALAELFRAVFRKRGLRRAAGPQGELRKVLREGGHCEYLTDNWGRLTSFPMSMKVTWDN</sequence>
<dbReference type="InterPro" id="IPR050783">
    <property type="entry name" value="Oxylipin_biosynth_metab"/>
</dbReference>
<keyword evidence="2" id="KW-0479">Metal-binding</keyword>
<dbReference type="InterPro" id="IPR001128">
    <property type="entry name" value="Cyt_P450"/>
</dbReference>
<keyword evidence="7" id="KW-1185">Reference proteome</keyword>
<dbReference type="EMBL" id="KZ679130">
    <property type="protein sequence ID" value="PTB77645.1"/>
    <property type="molecule type" value="Genomic_DNA"/>
</dbReference>
<dbReference type="PANTHER" id="PTHR11903">
    <property type="entry name" value="PROSTAGLANDIN G/H SYNTHASE"/>
    <property type="match status" value="1"/>
</dbReference>
<keyword evidence="3" id="KW-0223">Dioxygenase</keyword>
<dbReference type="SUPFAM" id="SSF48113">
    <property type="entry name" value="Heme-dependent peroxidases"/>
    <property type="match status" value="1"/>
</dbReference>
<accession>A0A2T4C7W8</accession>
<dbReference type="CDD" id="cd20612">
    <property type="entry name" value="CYP_LDS-like_C"/>
    <property type="match status" value="1"/>
</dbReference>
<dbReference type="GO" id="GO:0016705">
    <property type="term" value="F:oxidoreductase activity, acting on paired donors, with incorporation or reduction of molecular oxygen"/>
    <property type="evidence" value="ECO:0007669"/>
    <property type="project" value="InterPro"/>
</dbReference>
<evidence type="ECO:0000256" key="3">
    <source>
        <dbReference type="ARBA" id="ARBA00022964"/>
    </source>
</evidence>
<dbReference type="GO" id="GO:0020037">
    <property type="term" value="F:heme binding"/>
    <property type="evidence" value="ECO:0007669"/>
    <property type="project" value="InterPro"/>
</dbReference>
<dbReference type="PANTHER" id="PTHR11903:SF13">
    <property type="entry name" value="LINOLEATE 10R-LIPOXYGENASE"/>
    <property type="match status" value="1"/>
</dbReference>
<dbReference type="Gene3D" id="1.10.630.10">
    <property type="entry name" value="Cytochrome P450"/>
    <property type="match status" value="1"/>
</dbReference>
<dbReference type="PRINTS" id="PR00457">
    <property type="entry name" value="ANPEROXIDASE"/>
</dbReference>
<evidence type="ECO:0000256" key="4">
    <source>
        <dbReference type="ARBA" id="ARBA00023002"/>
    </source>
</evidence>
<evidence type="ECO:0000256" key="1">
    <source>
        <dbReference type="ARBA" id="ARBA00011881"/>
    </source>
</evidence>
<keyword evidence="5" id="KW-0408">Iron</keyword>
<dbReference type="SUPFAM" id="SSF48264">
    <property type="entry name" value="Cytochrome P450"/>
    <property type="match status" value="1"/>
</dbReference>
<dbReference type="GO" id="GO:0004497">
    <property type="term" value="F:monooxygenase activity"/>
    <property type="evidence" value="ECO:0007669"/>
    <property type="project" value="InterPro"/>
</dbReference>
<dbReference type="AlphaFoldDB" id="A0A2T4C7W8"/>
<dbReference type="Pfam" id="PF03098">
    <property type="entry name" value="An_peroxidase"/>
    <property type="match status" value="2"/>
</dbReference>
<dbReference type="InterPro" id="IPR037120">
    <property type="entry name" value="Haem_peroxidase_sf_animal"/>
</dbReference>
<dbReference type="InterPro" id="IPR010255">
    <property type="entry name" value="Haem_peroxidase_sf"/>
</dbReference>
<name>A0A2T4C7W8_TRILO</name>
<gene>
    <name evidence="6" type="ORF">M440DRAFT_1390919</name>
</gene>
<evidence type="ECO:0000256" key="2">
    <source>
        <dbReference type="ARBA" id="ARBA00022723"/>
    </source>
</evidence>
<evidence type="ECO:0000313" key="7">
    <source>
        <dbReference type="Proteomes" id="UP000240760"/>
    </source>
</evidence>
<keyword evidence="4" id="KW-0560">Oxidoreductase</keyword>
<protein>
    <submittedName>
        <fullName evidence="6">Heme peroxidase</fullName>
    </submittedName>
</protein>
<comment type="subunit">
    <text evidence="1">Homotetramer.</text>
</comment>
<organism evidence="6 7">
    <name type="scientific">Trichoderma longibrachiatum ATCC 18648</name>
    <dbReference type="NCBI Taxonomy" id="983965"/>
    <lineage>
        <taxon>Eukaryota</taxon>
        <taxon>Fungi</taxon>
        <taxon>Dikarya</taxon>
        <taxon>Ascomycota</taxon>
        <taxon>Pezizomycotina</taxon>
        <taxon>Sordariomycetes</taxon>
        <taxon>Hypocreomycetidae</taxon>
        <taxon>Hypocreales</taxon>
        <taxon>Hypocreaceae</taxon>
        <taxon>Trichoderma</taxon>
    </lineage>
</organism>
<dbReference type="GO" id="GO:0051213">
    <property type="term" value="F:dioxygenase activity"/>
    <property type="evidence" value="ECO:0007669"/>
    <property type="project" value="UniProtKB-KW"/>
</dbReference>
<dbReference type="GO" id="GO:0005506">
    <property type="term" value="F:iron ion binding"/>
    <property type="evidence" value="ECO:0007669"/>
    <property type="project" value="InterPro"/>
</dbReference>
<dbReference type="STRING" id="983965.A0A2T4C7W8"/>
<keyword evidence="6" id="KW-0575">Peroxidase</keyword>
<dbReference type="Gene3D" id="1.10.640.10">
    <property type="entry name" value="Haem peroxidase domain superfamily, animal type"/>
    <property type="match status" value="1"/>
</dbReference>
<dbReference type="GO" id="GO:0006979">
    <property type="term" value="P:response to oxidative stress"/>
    <property type="evidence" value="ECO:0007669"/>
    <property type="project" value="InterPro"/>
</dbReference>
<reference evidence="6 7" key="1">
    <citation type="submission" date="2016-07" db="EMBL/GenBank/DDBJ databases">
        <title>Multiple horizontal gene transfer events from other fungi enriched the ability of initially mycotrophic Trichoderma (Ascomycota) to feed on dead plant biomass.</title>
        <authorList>
            <consortium name="DOE Joint Genome Institute"/>
            <person name="Aerts A."/>
            <person name="Atanasova L."/>
            <person name="Chenthamara K."/>
            <person name="Zhang J."/>
            <person name="Grujic M."/>
            <person name="Henrissat B."/>
            <person name="Kuo A."/>
            <person name="Salamov A."/>
            <person name="Lipzen A."/>
            <person name="Labutti K."/>
            <person name="Barry K."/>
            <person name="Miao Y."/>
            <person name="Rahimi M.J."/>
            <person name="Shen Q."/>
            <person name="Grigoriev I.V."/>
            <person name="Kubicek C.P."/>
            <person name="Druzhinina I.S."/>
        </authorList>
    </citation>
    <scope>NUCLEOTIDE SEQUENCE [LARGE SCALE GENOMIC DNA]</scope>
    <source>
        <strain evidence="6 7">ATCC 18648</strain>
    </source>
</reference>
<evidence type="ECO:0000313" key="6">
    <source>
        <dbReference type="EMBL" id="PTB77645.1"/>
    </source>
</evidence>
<dbReference type="InterPro" id="IPR036396">
    <property type="entry name" value="Cyt_P450_sf"/>
</dbReference>